<feature type="transmembrane region" description="Helical" evidence="1">
    <location>
        <begin position="1130"/>
        <end position="1149"/>
    </location>
</feature>
<feature type="domain" description="MBG" evidence="4">
    <location>
        <begin position="763"/>
        <end position="840"/>
    </location>
</feature>
<feature type="chain" id="PRO_5009286377" evidence="2">
    <location>
        <begin position="31"/>
        <end position="1182"/>
    </location>
</feature>
<dbReference type="Gene3D" id="3.30.160.710">
    <property type="match status" value="1"/>
</dbReference>
<reference evidence="6 7" key="1">
    <citation type="submission" date="2016-10" db="EMBL/GenBank/DDBJ databases">
        <authorList>
            <person name="de Groot N.N."/>
        </authorList>
    </citation>
    <scope>NUCLEOTIDE SEQUENCE [LARGE SCALE GENOMIC DNA]</scope>
    <source>
        <strain evidence="6 7">DSM 22489</strain>
    </source>
</reference>
<dbReference type="RefSeq" id="WP_103931946.1">
    <property type="nucleotide sequence ID" value="NZ_FNVA01000001.1"/>
</dbReference>
<evidence type="ECO:0000259" key="5">
    <source>
        <dbReference type="Pfam" id="PF18887"/>
    </source>
</evidence>
<keyword evidence="2" id="KW-0732">Signal</keyword>
<accession>A0A1H5UPM9</accession>
<evidence type="ECO:0000313" key="7">
    <source>
        <dbReference type="Proteomes" id="UP000236728"/>
    </source>
</evidence>
<name>A0A1H5UPM9_9BACT</name>
<dbReference type="Pfam" id="PF16640">
    <property type="entry name" value="Big_3_5"/>
    <property type="match status" value="1"/>
</dbReference>
<dbReference type="InterPro" id="IPR013783">
    <property type="entry name" value="Ig-like_fold"/>
</dbReference>
<evidence type="ECO:0000313" key="6">
    <source>
        <dbReference type="EMBL" id="SEF77032.1"/>
    </source>
</evidence>
<feature type="transmembrane region" description="Helical" evidence="1">
    <location>
        <begin position="1098"/>
        <end position="1118"/>
    </location>
</feature>
<feature type="domain" description="Bacterial Ig-like" evidence="3">
    <location>
        <begin position="923"/>
        <end position="1006"/>
    </location>
</feature>
<dbReference type="InterPro" id="IPR041286">
    <property type="entry name" value="MBG_2"/>
</dbReference>
<dbReference type="OrthoDB" id="102507at2"/>
<dbReference type="EMBL" id="FNVA01000001">
    <property type="protein sequence ID" value="SEF77032.1"/>
    <property type="molecule type" value="Genomic_DNA"/>
</dbReference>
<keyword evidence="1" id="KW-1133">Transmembrane helix</keyword>
<organism evidence="6 7">
    <name type="scientific">Bryocella elongata</name>
    <dbReference type="NCBI Taxonomy" id="863522"/>
    <lineage>
        <taxon>Bacteria</taxon>
        <taxon>Pseudomonadati</taxon>
        <taxon>Acidobacteriota</taxon>
        <taxon>Terriglobia</taxon>
        <taxon>Terriglobales</taxon>
        <taxon>Acidobacteriaceae</taxon>
        <taxon>Bryocella</taxon>
    </lineage>
</organism>
<proteinExistence type="predicted"/>
<keyword evidence="1" id="KW-0812">Transmembrane</keyword>
<keyword evidence="1" id="KW-0472">Membrane</keyword>
<dbReference type="Pfam" id="PF18676">
    <property type="entry name" value="MBG_2"/>
    <property type="match status" value="1"/>
</dbReference>
<dbReference type="Gene3D" id="2.60.40.10">
    <property type="entry name" value="Immunoglobulins"/>
    <property type="match status" value="1"/>
</dbReference>
<dbReference type="InterPro" id="IPR043772">
    <property type="entry name" value="MBG_3"/>
</dbReference>
<evidence type="ECO:0000256" key="2">
    <source>
        <dbReference type="SAM" id="SignalP"/>
    </source>
</evidence>
<protein>
    <submittedName>
        <fullName evidence="6">Ig-like domain (Group 3)</fullName>
    </submittedName>
</protein>
<feature type="domain" description="MBG" evidence="5">
    <location>
        <begin position="846"/>
        <end position="917"/>
    </location>
</feature>
<dbReference type="AlphaFoldDB" id="A0A1H5UPM9"/>
<dbReference type="Pfam" id="PF18887">
    <property type="entry name" value="MBG_3"/>
    <property type="match status" value="1"/>
</dbReference>
<sequence length="1182" mass="120831">MGSFSLSFKRPALVAAMLLVISIPLVRAHAQTATNLVVDGVSGDVDQNEVDTFISFMTNAGGINPNAAFPTNALGDNLAYGTPGLNLEAINYMYRITGDLMVSNPSMATEHMQLMNLAIAWSESFMLLRNDQANGNQIVMWTGNVDHVWQTYATGTAQAGYAGSENGDTAGHILYTALNILQTPSIWNLTVPDGNPHNFGVTYLQRAQTYINMMEDTTQNYFTKYFVNPTTYQIVPPTSPAWTVLGENMDAWNRQFLLTNDYLRLAQCHAILGDNPTLQAFYTNIVKTSANAYVANAIPATATQTVSSAYPNGEAVYDSGYGNEGDIEGQITGNSSSHTSYEFQGLARAFEAGPAYTSASLMNMERYANTVEYAMFNYTGYPTPSSYPPFNVPLATPYVTAYYKTIDAGLVLPTKNATSDYLYGQFYFMTPYNTLFWQPAANGAAPMNHNNYHNNPYYTTGILYAKHWVATHPQTMISVASNTATAPSAGVATYAITTNSTAAVTLSIPDLPAGTTASFSPATVPAGSGSATLTVQTSSSTPNGSSLFSLTGTSGGSVQTLGLTLIAASPDFTVSVSGTSTVAAGANGTFTVTVKALNGFGGDVTLSADPVFALPGVTVSFNPSVISGGSGTSVVTATTSSTVPTTGGVWTEGFIGTSGSIEHESYSGLTVKNVPQTISFPSIANQTYGAGPIPLPLATSQNNVITYKATGPETITGGETLAGQSLNITGVGMISVTASSPATSYATAATPVVQSFTVSPAMLSVTAQNQTMVYSTALPVLTSTTSGFVNGDSAAVVTGAPVLATTAVSTSPAGTYPISVSAGTLAAANYAFSFINGTLTISPASAAISLGGLAQTYTGAPLTVTATTIPAGLPVSITYNGSSVVPTAAGSYAVVATISNPNYAGTTSATLVISKATAAVTVSATPTSTTAGQSVTITGTVASSAAGQPTGSLTFLNGSTVLGTVPVTAGVAVFTSSSLPGGMYALNAVYSGDSNFVGAKASSALTISDYTLAASPSTLTILDGQSATTTLTITPIANYKGAVAMSCGTLPSNVICKFSTTTPPLDGTGTPENVILSISTNGASGALASVDRHADSRVALASVLSLPALLGGFLLLLAGGHSGRRKLQGLLLVVVSIAFTGLTACGSATTANLATKGTDAVVVTGSGAVPLSHNLNLTVTIQ</sequence>
<dbReference type="InterPro" id="IPR032109">
    <property type="entry name" value="Big_3_5"/>
</dbReference>
<dbReference type="Proteomes" id="UP000236728">
    <property type="component" value="Unassembled WGS sequence"/>
</dbReference>
<evidence type="ECO:0000259" key="4">
    <source>
        <dbReference type="Pfam" id="PF18676"/>
    </source>
</evidence>
<evidence type="ECO:0000256" key="1">
    <source>
        <dbReference type="SAM" id="Phobius"/>
    </source>
</evidence>
<gene>
    <name evidence="6" type="ORF">SAMN05421819_1126</name>
</gene>
<feature type="signal peptide" evidence="2">
    <location>
        <begin position="1"/>
        <end position="30"/>
    </location>
</feature>
<keyword evidence="7" id="KW-1185">Reference proteome</keyword>
<evidence type="ECO:0000259" key="3">
    <source>
        <dbReference type="Pfam" id="PF16640"/>
    </source>
</evidence>